<feature type="transmembrane region" description="Helical" evidence="1">
    <location>
        <begin position="556"/>
        <end position="579"/>
    </location>
</feature>
<feature type="transmembrane region" description="Helical" evidence="1">
    <location>
        <begin position="469"/>
        <end position="490"/>
    </location>
</feature>
<dbReference type="Proteomes" id="UP000230390">
    <property type="component" value="Unassembled WGS sequence"/>
</dbReference>
<dbReference type="Pfam" id="PF04389">
    <property type="entry name" value="Peptidase_M28"/>
    <property type="match status" value="1"/>
</dbReference>
<evidence type="ECO:0000256" key="1">
    <source>
        <dbReference type="SAM" id="Phobius"/>
    </source>
</evidence>
<dbReference type="InterPro" id="IPR007484">
    <property type="entry name" value="Peptidase_M28"/>
</dbReference>
<keyword evidence="1" id="KW-0812">Transmembrane</keyword>
<accession>A0A2G8TA40</accession>
<dbReference type="PANTHER" id="PTHR12147:SF26">
    <property type="entry name" value="PEPTIDASE M28 DOMAIN-CONTAINING PROTEIN"/>
    <property type="match status" value="1"/>
</dbReference>
<dbReference type="GO" id="GO:0006508">
    <property type="term" value="P:proteolysis"/>
    <property type="evidence" value="ECO:0007669"/>
    <property type="project" value="InterPro"/>
</dbReference>
<evidence type="ECO:0000313" key="4">
    <source>
        <dbReference type="Proteomes" id="UP000230390"/>
    </source>
</evidence>
<evidence type="ECO:0000313" key="3">
    <source>
        <dbReference type="EMBL" id="PIL42864.1"/>
    </source>
</evidence>
<comment type="caution">
    <text evidence="3">The sequence shown here is derived from an EMBL/GenBank/DDBJ whole genome shotgun (WGS) entry which is preliminary data.</text>
</comment>
<feature type="domain" description="Peptidase M28" evidence="2">
    <location>
        <begin position="117"/>
        <end position="310"/>
    </location>
</feature>
<keyword evidence="4" id="KW-1185">Reference proteome</keyword>
<keyword evidence="1" id="KW-0472">Membrane</keyword>
<dbReference type="SUPFAM" id="SSF53187">
    <property type="entry name" value="Zn-dependent exopeptidases"/>
    <property type="match status" value="1"/>
</dbReference>
<feature type="transmembrane region" description="Helical" evidence="1">
    <location>
        <begin position="442"/>
        <end position="463"/>
    </location>
</feature>
<dbReference type="Gene3D" id="3.40.630.10">
    <property type="entry name" value="Zn peptidases"/>
    <property type="match status" value="1"/>
</dbReference>
<dbReference type="GO" id="GO:0008235">
    <property type="term" value="F:metalloexopeptidase activity"/>
    <property type="evidence" value="ECO:0007669"/>
    <property type="project" value="InterPro"/>
</dbReference>
<dbReference type="PANTHER" id="PTHR12147">
    <property type="entry name" value="METALLOPEPTIDASE M28 FAMILY MEMBER"/>
    <property type="match status" value="1"/>
</dbReference>
<name>A0A2G8TA40_9BURK</name>
<evidence type="ECO:0000259" key="2">
    <source>
        <dbReference type="Pfam" id="PF04389"/>
    </source>
</evidence>
<dbReference type="InterPro" id="IPR045175">
    <property type="entry name" value="M28_fam"/>
</dbReference>
<feature type="transmembrane region" description="Helical" evidence="1">
    <location>
        <begin position="344"/>
        <end position="365"/>
    </location>
</feature>
<dbReference type="OrthoDB" id="9778250at2"/>
<keyword evidence="1" id="KW-1133">Transmembrane helix</keyword>
<organism evidence="3 4">
    <name type="scientific">Massilia eurypsychrophila</name>
    <dbReference type="NCBI Taxonomy" id="1485217"/>
    <lineage>
        <taxon>Bacteria</taxon>
        <taxon>Pseudomonadati</taxon>
        <taxon>Pseudomonadota</taxon>
        <taxon>Betaproteobacteria</taxon>
        <taxon>Burkholderiales</taxon>
        <taxon>Oxalobacteraceae</taxon>
        <taxon>Telluria group</taxon>
        <taxon>Massilia</taxon>
    </lineage>
</organism>
<dbReference type="AlphaFoldDB" id="A0A2G8TA40"/>
<proteinExistence type="predicted"/>
<reference evidence="3 4" key="1">
    <citation type="submission" date="2017-10" db="EMBL/GenBank/DDBJ databases">
        <title>Massilia psychrophilum sp. nov., a novel purple-pigmented bacterium isolated from Tianshan glacier, Xinjiang Municipality, China.</title>
        <authorList>
            <person name="Wang H."/>
        </authorList>
    </citation>
    <scope>NUCLEOTIDE SEQUENCE [LARGE SCALE GENOMIC DNA]</scope>
    <source>
        <strain evidence="3 4">JCM 30074</strain>
    </source>
</reference>
<dbReference type="EMBL" id="PDOC01000019">
    <property type="protein sequence ID" value="PIL42864.1"/>
    <property type="molecule type" value="Genomic_DNA"/>
</dbReference>
<feature type="transmembrane region" description="Helical" evidence="1">
    <location>
        <begin position="419"/>
        <end position="435"/>
    </location>
</feature>
<protein>
    <recommendedName>
        <fullName evidence="2">Peptidase M28 domain-containing protein</fullName>
    </recommendedName>
</protein>
<feature type="transmembrane region" description="Helical" evidence="1">
    <location>
        <begin position="502"/>
        <end position="520"/>
    </location>
</feature>
<feature type="transmembrane region" description="Helical" evidence="1">
    <location>
        <begin position="532"/>
        <end position="549"/>
    </location>
</feature>
<feature type="transmembrane region" description="Helical" evidence="1">
    <location>
        <begin position="377"/>
        <end position="399"/>
    </location>
</feature>
<sequence length="773" mass="81556">MLITPSLPRTQVTAGIAATLLACTALAWAVLRPAALTAPSATPTAAGFSTMRALADVRFLAAMPRPIASAANAEARQYIVAQLRAMGLEPQVQTATAQKTWIDRYRNARVALGVVNNIVVQVPGTAPDHARRPALLLATSYDTAERSVGAAASAAPVAAMLETLRVLQAGAPRANDLLVLFADGENVGGLGARAFAGQHRLAKRAGVVIRFDGRGSAGAPVLIGSSGDNRAAIGGWAKAAPNPRGSSLMQAVYQFMPGTPDMGALDTLGSARLHFANLESSNGHALGSRDTPARLDPASVRAMGETMTALARHFGDAPPAAAIAGAAVYFNLPGFGVVHYPAQAGWILTRLTCLMFIIVCSIAVYRNDTGLGDIVNGALGFVFISVIGALAVFLIWSTFPSLHAGHDFRTHGAGAGDHWFLAGFAALGTAMFIVFQRGLRRAVGHAAAALGPLLLVAILLPLASWKLPGASYALAWPLAGTLLAYGALYSPFARRLRGYQRALILLAGAVPALLLVAPLVPQIFTVTSPDNMNLPMAALALLLGLTALLMTAQRRFVVRGLLAACAACIAVAATIAPYGSAPIPQPNRMAYLKDAYNWKSYWMLPAGPLDAWSKQFFPNAARPQVQVDAFGHNSPKMWLARAPHHALPYPDIRMLKDEVLPKGRTVEFTLQAKSEVPGIDVTLKGAGTLRTSINGRPLTLEKTNDLTVSLYGMGGQLLHFRFDLNSDELSRVFIHERIPGLPPNAAGARPAGMLPPTTPMTETTILSDTLLFR</sequence>
<gene>
    <name evidence="3" type="ORF">CR105_21800</name>
</gene>
<dbReference type="RefSeq" id="WP_099792158.1">
    <property type="nucleotide sequence ID" value="NZ_JBHLYV010000093.1"/>
</dbReference>